<evidence type="ECO:0000313" key="4">
    <source>
        <dbReference type="EMBL" id="KGR86569.1"/>
    </source>
</evidence>
<organism evidence="4 5">
    <name type="scientific">Lysinibacillus boronitolerans JCM 21713 = 10a = NBRC 103108</name>
    <dbReference type="NCBI Taxonomy" id="1294264"/>
    <lineage>
        <taxon>Bacteria</taxon>
        <taxon>Bacillati</taxon>
        <taxon>Bacillota</taxon>
        <taxon>Bacilli</taxon>
        <taxon>Bacillales</taxon>
        <taxon>Bacillaceae</taxon>
        <taxon>Lysinibacillus</taxon>
    </lineage>
</organism>
<evidence type="ECO:0000259" key="2">
    <source>
        <dbReference type="Pfam" id="PF13786"/>
    </source>
</evidence>
<keyword evidence="1" id="KW-0812">Transmembrane</keyword>
<evidence type="ECO:0000313" key="5">
    <source>
        <dbReference type="Proteomes" id="UP000030487"/>
    </source>
</evidence>
<protein>
    <recommendedName>
        <fullName evidence="6">ECF-type sigma factor negative effector</fullName>
    </recommendedName>
</protein>
<dbReference type="Gene3D" id="2.60.40.1630">
    <property type="entry name" value="bacillus anthracis domain"/>
    <property type="match status" value="1"/>
</dbReference>
<dbReference type="EMBL" id="JPVR01000070">
    <property type="protein sequence ID" value="KGR86569.1"/>
    <property type="molecule type" value="Genomic_DNA"/>
</dbReference>
<feature type="transmembrane region" description="Helical" evidence="1">
    <location>
        <begin position="43"/>
        <end position="63"/>
    </location>
</feature>
<comment type="caution">
    <text evidence="4">The sequence shown here is derived from an EMBL/GenBank/DDBJ whole genome shotgun (WGS) entry which is preliminary data.</text>
</comment>
<feature type="domain" description="DUF5643" evidence="3">
    <location>
        <begin position="212"/>
        <end position="334"/>
    </location>
</feature>
<evidence type="ECO:0008006" key="6">
    <source>
        <dbReference type="Google" id="ProtNLM"/>
    </source>
</evidence>
<proteinExistence type="predicted"/>
<dbReference type="InterPro" id="IPR025436">
    <property type="entry name" value="DUF4179"/>
</dbReference>
<dbReference type="RefSeq" id="WP_036076885.1">
    <property type="nucleotide sequence ID" value="NZ_AVCW01000012.1"/>
</dbReference>
<evidence type="ECO:0000256" key="1">
    <source>
        <dbReference type="SAM" id="Phobius"/>
    </source>
</evidence>
<keyword evidence="1" id="KW-1133">Transmembrane helix</keyword>
<sequence length="335" mass="37666">MNEQDRFKEAMNEIYVPSKELDAILADAFKQEEKQRKFPFIRIVKYTAAVGILTMGLISSAYVSPAFANFVTKIPIIGQAFDYFIQLEDYYQAYEEVSTDIGIVQESNGIEIIIEKAFYDGNTVTLSYIIRAEEDLGSSPTFENLPKNIVNGSYDGGYVNGVGYVGMMTLSMRDKKQDKVNIEWSPQAIYSGGKVMKGDWYFEFSLSKLEGKQIVINEQVNKEGVTVELIDAIKTDVNLTINYLQDIDPAVHERWNYVEAELSAIDNLGNKYEVPYNGGSGTKDGDSSEDITWNATIHGLDPEATSITFYPFAHVSNSQSDNKRIDFEPITIELN</sequence>
<dbReference type="Gene3D" id="2.60.40.1640">
    <property type="entry name" value="Conserved domain protein"/>
    <property type="match status" value="1"/>
</dbReference>
<accession>A0ABR4Y0X9</accession>
<name>A0ABR4Y0X9_9BACI</name>
<feature type="domain" description="DUF4179" evidence="2">
    <location>
        <begin position="43"/>
        <end position="131"/>
    </location>
</feature>
<dbReference type="Proteomes" id="UP000030487">
    <property type="component" value="Unassembled WGS sequence"/>
</dbReference>
<evidence type="ECO:0000259" key="3">
    <source>
        <dbReference type="Pfam" id="PF18705"/>
    </source>
</evidence>
<dbReference type="Pfam" id="PF18705">
    <property type="entry name" value="DUF5643"/>
    <property type="match status" value="1"/>
</dbReference>
<keyword evidence="5" id="KW-1185">Reference proteome</keyword>
<dbReference type="InterPro" id="IPR040680">
    <property type="entry name" value="DUF5643"/>
</dbReference>
<reference evidence="4 5" key="1">
    <citation type="submission" date="2014-02" db="EMBL/GenBank/DDBJ databases">
        <title>Draft genome sequence of Lysinibacillus boronitolerans NBRC 103108.</title>
        <authorList>
            <person name="Zhang F."/>
            <person name="Wang G."/>
            <person name="Zhang L."/>
        </authorList>
    </citation>
    <scope>NUCLEOTIDE SEQUENCE [LARGE SCALE GENOMIC DNA]</scope>
    <source>
        <strain evidence="4 5">NBRC 103108</strain>
    </source>
</reference>
<dbReference type="Pfam" id="PF13786">
    <property type="entry name" value="DUF4179"/>
    <property type="match status" value="1"/>
</dbReference>
<gene>
    <name evidence="4" type="ORF">CD31_08910</name>
</gene>
<keyword evidence="1" id="KW-0472">Membrane</keyword>